<dbReference type="AlphaFoldDB" id="A0A165KCL7"/>
<reference evidence="2 3" key="1">
    <citation type="journal article" date="2016" name="Mol. Biol. Evol.">
        <title>Comparative Genomics of Early-Diverging Mushroom-Forming Fungi Provides Insights into the Origins of Lignocellulose Decay Capabilities.</title>
        <authorList>
            <person name="Nagy L.G."/>
            <person name="Riley R."/>
            <person name="Tritt A."/>
            <person name="Adam C."/>
            <person name="Daum C."/>
            <person name="Floudas D."/>
            <person name="Sun H."/>
            <person name="Yadav J.S."/>
            <person name="Pangilinan J."/>
            <person name="Larsson K.H."/>
            <person name="Matsuura K."/>
            <person name="Barry K."/>
            <person name="Labutti K."/>
            <person name="Kuo R."/>
            <person name="Ohm R.A."/>
            <person name="Bhattacharya S.S."/>
            <person name="Shirouzu T."/>
            <person name="Yoshinaga Y."/>
            <person name="Martin F.M."/>
            <person name="Grigoriev I.V."/>
            <person name="Hibbett D.S."/>
        </authorList>
    </citation>
    <scope>NUCLEOTIDE SEQUENCE [LARGE SCALE GENOMIC DNA]</scope>
    <source>
        <strain evidence="2 3">HHB12733</strain>
    </source>
</reference>
<evidence type="ECO:0000313" key="2">
    <source>
        <dbReference type="EMBL" id="KZT62962.1"/>
    </source>
</evidence>
<evidence type="ECO:0000256" key="1">
    <source>
        <dbReference type="SAM" id="MobiDB-lite"/>
    </source>
</evidence>
<dbReference type="InParanoid" id="A0A165KCL7"/>
<protein>
    <submittedName>
        <fullName evidence="2">Uncharacterized protein</fullName>
    </submittedName>
</protein>
<dbReference type="Proteomes" id="UP000076842">
    <property type="component" value="Unassembled WGS sequence"/>
</dbReference>
<organism evidence="2 3">
    <name type="scientific">Calocera cornea HHB12733</name>
    <dbReference type="NCBI Taxonomy" id="1353952"/>
    <lineage>
        <taxon>Eukaryota</taxon>
        <taxon>Fungi</taxon>
        <taxon>Dikarya</taxon>
        <taxon>Basidiomycota</taxon>
        <taxon>Agaricomycotina</taxon>
        <taxon>Dacrymycetes</taxon>
        <taxon>Dacrymycetales</taxon>
        <taxon>Dacrymycetaceae</taxon>
        <taxon>Calocera</taxon>
    </lineage>
</organism>
<accession>A0A165KCL7</accession>
<dbReference type="EMBL" id="KV423914">
    <property type="protein sequence ID" value="KZT62962.1"/>
    <property type="molecule type" value="Genomic_DNA"/>
</dbReference>
<gene>
    <name evidence="2" type="ORF">CALCODRAFT_6694</name>
</gene>
<feature type="region of interest" description="Disordered" evidence="1">
    <location>
        <begin position="65"/>
        <end position="102"/>
    </location>
</feature>
<feature type="compositionally biased region" description="Polar residues" evidence="1">
    <location>
        <begin position="65"/>
        <end position="75"/>
    </location>
</feature>
<proteinExistence type="predicted"/>
<keyword evidence="3" id="KW-1185">Reference proteome</keyword>
<evidence type="ECO:0000313" key="3">
    <source>
        <dbReference type="Proteomes" id="UP000076842"/>
    </source>
</evidence>
<sequence length="215" mass="22878">MSFFSFPLPPSFCSRCRSPLTTSHARPAPVLPLPSVIALTRSQRALACLCHTRISIVKSCRNPDSSYNLSTTTPDNAPKRGRSAAPMARPVPSPSLAAGEPLSRASGSRVCARASRTSCQGLSCNSTNARRATGTRPHPVAQTPANVRARPENFITNCNLSFPSFHLASSYHLRSISIARSSSGSCPDGACSSDMPYLSSHSRAGVRKPHRATTT</sequence>
<name>A0A165KCL7_9BASI</name>